<evidence type="ECO:0000313" key="4">
    <source>
        <dbReference type="Proteomes" id="UP000790580"/>
    </source>
</evidence>
<proteinExistence type="predicted"/>
<dbReference type="Pfam" id="PF20972">
    <property type="entry name" value="MASE9"/>
    <property type="match status" value="1"/>
</dbReference>
<dbReference type="PROSITE" id="PS50887">
    <property type="entry name" value="GGDEF"/>
    <property type="match status" value="1"/>
</dbReference>
<feature type="transmembrane region" description="Helical" evidence="1">
    <location>
        <begin position="6"/>
        <end position="24"/>
    </location>
</feature>
<dbReference type="Pfam" id="PF00990">
    <property type="entry name" value="GGDEF"/>
    <property type="match status" value="1"/>
</dbReference>
<dbReference type="Proteomes" id="UP000790580">
    <property type="component" value="Unassembled WGS sequence"/>
</dbReference>
<feature type="transmembrane region" description="Helical" evidence="1">
    <location>
        <begin position="36"/>
        <end position="54"/>
    </location>
</feature>
<dbReference type="RefSeq" id="WP_088076090.1">
    <property type="nucleotide sequence ID" value="NZ_JAHQCR010000045.1"/>
</dbReference>
<keyword evidence="1" id="KW-0472">Membrane</keyword>
<name>A0ABS6JUY8_9BACI</name>
<comment type="caution">
    <text evidence="3">The sequence shown here is derived from an EMBL/GenBank/DDBJ whole genome shotgun (WGS) entry which is preliminary data.</text>
</comment>
<keyword evidence="1" id="KW-0812">Transmembrane</keyword>
<dbReference type="InterPro" id="IPR029016">
    <property type="entry name" value="GAF-like_dom_sf"/>
</dbReference>
<dbReference type="PANTHER" id="PTHR45138:SF9">
    <property type="entry name" value="DIGUANYLATE CYCLASE DGCM-RELATED"/>
    <property type="match status" value="1"/>
</dbReference>
<feature type="transmembrane region" description="Helical" evidence="1">
    <location>
        <begin position="180"/>
        <end position="201"/>
    </location>
</feature>
<dbReference type="EMBL" id="JAHQCR010000045">
    <property type="protein sequence ID" value="MBU9721921.1"/>
    <property type="molecule type" value="Genomic_DNA"/>
</dbReference>
<dbReference type="CDD" id="cd01949">
    <property type="entry name" value="GGDEF"/>
    <property type="match status" value="1"/>
</dbReference>
<keyword evidence="4" id="KW-1185">Reference proteome</keyword>
<dbReference type="InterPro" id="IPR048430">
    <property type="entry name" value="MASE9"/>
</dbReference>
<feature type="transmembrane region" description="Helical" evidence="1">
    <location>
        <begin position="66"/>
        <end position="93"/>
    </location>
</feature>
<dbReference type="InterPro" id="IPR003018">
    <property type="entry name" value="GAF"/>
</dbReference>
<dbReference type="InterPro" id="IPR000160">
    <property type="entry name" value="GGDEF_dom"/>
</dbReference>
<dbReference type="NCBIfam" id="TIGR00254">
    <property type="entry name" value="GGDEF"/>
    <property type="match status" value="1"/>
</dbReference>
<dbReference type="InterPro" id="IPR029787">
    <property type="entry name" value="Nucleotide_cyclase"/>
</dbReference>
<sequence length="564" mass="63615">MSKSIKIGSTILWIFFFTIFMFIFVQATTSMIVEQWLALLSFLCLILIASLFPIRLRYTNIVPLQGISLAVFLQFGLLIEMLMMQMAIMTSLLSLRLSKQELYRIPLNSLIFMSVSIIAASSFYLAGGTTGDLSELSIQAIVVPVIVYAVVYFFCNNWFVHLIKKYLAGQKHIKFFSDALAWEAVSAVLIIPVGITLVLLYQEIGVVAIFLIGVPLFSLSLILRLYNQSETTKMLLKKVSDFGYQVNENIPEDKILDLFVETVRNIFPMNNIFIYENKSGKLGIIKGFSDSGVIEETQRPDEISRSVFEKGKSLYFSKRKQWVSKIHGDSGLSGVTRSIISVPVMHSHQVIGVITMTASRTSAFEKSHMMLLEIMSNYLAVAIENARNYELKKQESEQCALTNLYNFRYFESLLIEKYEDPKADEQFAIILLDLDHFKKINDTYGHHSGNEVLKQVAQVIFNTIGESGVVARYGGEEFVVLLEGEEASFAEEMAEALRVSIESQIFTVTDDLRNGERRSVRVTASIGVADKTEPTETAMSVLRNADRAMYTGAKQKGRNRVSHF</sequence>
<dbReference type="SMART" id="SM00065">
    <property type="entry name" value="GAF"/>
    <property type="match status" value="1"/>
</dbReference>
<protein>
    <submittedName>
        <fullName evidence="3">Sensor domain-containing diguanylate cyclase</fullName>
    </submittedName>
</protein>
<keyword evidence="1" id="KW-1133">Transmembrane helix</keyword>
<reference evidence="3 4" key="1">
    <citation type="submission" date="2021-06" db="EMBL/GenBank/DDBJ databases">
        <title>Bacillus sp. RD4P76, an endophyte from a halophyte.</title>
        <authorList>
            <person name="Sun J.-Q."/>
        </authorList>
    </citation>
    <scope>NUCLEOTIDE SEQUENCE [LARGE SCALE GENOMIC DNA]</scope>
    <source>
        <strain evidence="3 4">JCM 17098</strain>
    </source>
</reference>
<feature type="transmembrane region" description="Helical" evidence="1">
    <location>
        <begin position="207"/>
        <end position="226"/>
    </location>
</feature>
<evidence type="ECO:0000313" key="3">
    <source>
        <dbReference type="EMBL" id="MBU9721921.1"/>
    </source>
</evidence>
<dbReference type="SMART" id="SM00267">
    <property type="entry name" value="GGDEF"/>
    <property type="match status" value="1"/>
</dbReference>
<accession>A0ABS6JUY8</accession>
<dbReference type="InterPro" id="IPR050469">
    <property type="entry name" value="Diguanylate_Cyclase"/>
</dbReference>
<dbReference type="PANTHER" id="PTHR45138">
    <property type="entry name" value="REGULATORY COMPONENTS OF SENSORY TRANSDUCTION SYSTEM"/>
    <property type="match status" value="1"/>
</dbReference>
<evidence type="ECO:0000259" key="2">
    <source>
        <dbReference type="PROSITE" id="PS50887"/>
    </source>
</evidence>
<dbReference type="Gene3D" id="3.30.450.40">
    <property type="match status" value="1"/>
</dbReference>
<feature type="transmembrane region" description="Helical" evidence="1">
    <location>
        <begin position="138"/>
        <end position="159"/>
    </location>
</feature>
<feature type="transmembrane region" description="Helical" evidence="1">
    <location>
        <begin position="105"/>
        <end position="126"/>
    </location>
</feature>
<evidence type="ECO:0000256" key="1">
    <source>
        <dbReference type="SAM" id="Phobius"/>
    </source>
</evidence>
<dbReference type="Gene3D" id="3.30.70.270">
    <property type="match status" value="1"/>
</dbReference>
<organism evidence="3 4">
    <name type="scientific">Evansella alkalicola</name>
    <dbReference type="NCBI Taxonomy" id="745819"/>
    <lineage>
        <taxon>Bacteria</taxon>
        <taxon>Bacillati</taxon>
        <taxon>Bacillota</taxon>
        <taxon>Bacilli</taxon>
        <taxon>Bacillales</taxon>
        <taxon>Bacillaceae</taxon>
        <taxon>Evansella</taxon>
    </lineage>
</organism>
<dbReference type="InterPro" id="IPR043128">
    <property type="entry name" value="Rev_trsase/Diguanyl_cyclase"/>
</dbReference>
<dbReference type="SUPFAM" id="SSF55073">
    <property type="entry name" value="Nucleotide cyclase"/>
    <property type="match status" value="1"/>
</dbReference>
<gene>
    <name evidence="3" type="ORF">KS407_10790</name>
</gene>
<dbReference type="SUPFAM" id="SSF55781">
    <property type="entry name" value="GAF domain-like"/>
    <property type="match status" value="1"/>
</dbReference>
<feature type="domain" description="GGDEF" evidence="2">
    <location>
        <begin position="425"/>
        <end position="564"/>
    </location>
</feature>
<dbReference type="Pfam" id="PF13185">
    <property type="entry name" value="GAF_2"/>
    <property type="match status" value="1"/>
</dbReference>